<evidence type="ECO:0000256" key="5">
    <source>
        <dbReference type="ARBA" id="ARBA00023015"/>
    </source>
</evidence>
<dbReference type="Proteomes" id="UP000242146">
    <property type="component" value="Unassembled WGS sequence"/>
</dbReference>
<dbReference type="GO" id="GO:0000978">
    <property type="term" value="F:RNA polymerase II cis-regulatory region sequence-specific DNA binding"/>
    <property type="evidence" value="ECO:0007669"/>
    <property type="project" value="TreeGrafter"/>
</dbReference>
<feature type="non-terminal residue" evidence="11">
    <location>
        <position position="302"/>
    </location>
</feature>
<evidence type="ECO:0000256" key="4">
    <source>
        <dbReference type="ARBA" id="ARBA00022833"/>
    </source>
</evidence>
<evidence type="ECO:0000256" key="2">
    <source>
        <dbReference type="ARBA" id="ARBA00022723"/>
    </source>
</evidence>
<keyword evidence="7" id="KW-0539">Nucleus</keyword>
<dbReference type="AlphaFoldDB" id="A0A1X2GRU3"/>
<dbReference type="InterPro" id="IPR013088">
    <property type="entry name" value="Znf_NHR/GATA"/>
</dbReference>
<dbReference type="STRING" id="101127.A0A1X2GRU3"/>
<evidence type="ECO:0000256" key="6">
    <source>
        <dbReference type="ARBA" id="ARBA00023163"/>
    </source>
</evidence>
<dbReference type="InterPro" id="IPR039355">
    <property type="entry name" value="Transcription_factor_GATA"/>
</dbReference>
<dbReference type="InterPro" id="IPR013860">
    <property type="entry name" value="AreA_GATA"/>
</dbReference>
<keyword evidence="2" id="KW-0479">Metal-binding</keyword>
<dbReference type="GO" id="GO:0008270">
    <property type="term" value="F:zinc ion binding"/>
    <property type="evidence" value="ECO:0007669"/>
    <property type="project" value="UniProtKB-KW"/>
</dbReference>
<protein>
    <recommendedName>
        <fullName evidence="10">GATA-type domain-containing protein</fullName>
    </recommendedName>
</protein>
<evidence type="ECO:0000256" key="1">
    <source>
        <dbReference type="ARBA" id="ARBA00004123"/>
    </source>
</evidence>
<feature type="domain" description="GATA-type" evidence="10">
    <location>
        <begin position="237"/>
        <end position="290"/>
    </location>
</feature>
<feature type="non-terminal residue" evidence="11">
    <location>
        <position position="1"/>
    </location>
</feature>
<dbReference type="OrthoDB" id="515401at2759"/>
<keyword evidence="5" id="KW-0805">Transcription regulation</keyword>
<dbReference type="Pfam" id="PF08550">
    <property type="entry name" value="GATA_AreA"/>
    <property type="match status" value="1"/>
</dbReference>
<dbReference type="PROSITE" id="PS00344">
    <property type="entry name" value="GATA_ZN_FINGER_1"/>
    <property type="match status" value="1"/>
</dbReference>
<keyword evidence="3 8" id="KW-0863">Zinc-finger</keyword>
<dbReference type="Pfam" id="PF00320">
    <property type="entry name" value="GATA"/>
    <property type="match status" value="1"/>
</dbReference>
<dbReference type="GO" id="GO:0000122">
    <property type="term" value="P:negative regulation of transcription by RNA polymerase II"/>
    <property type="evidence" value="ECO:0007669"/>
    <property type="project" value="TreeGrafter"/>
</dbReference>
<dbReference type="SMART" id="SM00401">
    <property type="entry name" value="ZnF_GATA"/>
    <property type="match status" value="1"/>
</dbReference>
<dbReference type="FunFam" id="3.30.50.10:FF:000007">
    <property type="entry name" value="Nitrogen regulatory AreA, N-terminal"/>
    <property type="match status" value="1"/>
</dbReference>
<evidence type="ECO:0000259" key="10">
    <source>
        <dbReference type="PROSITE" id="PS50114"/>
    </source>
</evidence>
<evidence type="ECO:0000256" key="3">
    <source>
        <dbReference type="ARBA" id="ARBA00022771"/>
    </source>
</evidence>
<evidence type="ECO:0000256" key="9">
    <source>
        <dbReference type="SAM" id="MobiDB-lite"/>
    </source>
</evidence>
<dbReference type="SUPFAM" id="SSF57716">
    <property type="entry name" value="Glucocorticoid receptor-like (DNA-binding domain)"/>
    <property type="match status" value="1"/>
</dbReference>
<keyword evidence="12" id="KW-1185">Reference proteome</keyword>
<reference evidence="11 12" key="1">
    <citation type="submission" date="2016-07" db="EMBL/GenBank/DDBJ databases">
        <title>Pervasive Adenine N6-methylation of Active Genes in Fungi.</title>
        <authorList>
            <consortium name="DOE Joint Genome Institute"/>
            <person name="Mondo S.J."/>
            <person name="Dannebaum R.O."/>
            <person name="Kuo R.C."/>
            <person name="Labutti K."/>
            <person name="Haridas S."/>
            <person name="Kuo A."/>
            <person name="Salamov A."/>
            <person name="Ahrendt S.R."/>
            <person name="Lipzen A."/>
            <person name="Sullivan W."/>
            <person name="Andreopoulos W.B."/>
            <person name="Clum A."/>
            <person name="Lindquist E."/>
            <person name="Daum C."/>
            <person name="Ramamoorthy G.K."/>
            <person name="Gryganskyi A."/>
            <person name="Culley D."/>
            <person name="Magnuson J.K."/>
            <person name="James T.Y."/>
            <person name="O'Malley M.A."/>
            <person name="Stajich J.E."/>
            <person name="Spatafora J.W."/>
            <person name="Visel A."/>
            <person name="Grigoriev I.V."/>
        </authorList>
    </citation>
    <scope>NUCLEOTIDE SEQUENCE [LARGE SCALE GENOMIC DNA]</scope>
    <source>
        <strain evidence="11 12">NRRL 3301</strain>
    </source>
</reference>
<evidence type="ECO:0000256" key="7">
    <source>
        <dbReference type="ARBA" id="ARBA00023242"/>
    </source>
</evidence>
<dbReference type="PROSITE" id="PS50114">
    <property type="entry name" value="GATA_ZN_FINGER_2"/>
    <property type="match status" value="1"/>
</dbReference>
<feature type="compositionally biased region" description="Low complexity" evidence="9">
    <location>
        <begin position="81"/>
        <end position="94"/>
    </location>
</feature>
<name>A0A1X2GRU3_9FUNG</name>
<gene>
    <name evidence="11" type="ORF">DM01DRAFT_1301216</name>
</gene>
<dbReference type="Gene3D" id="3.30.50.10">
    <property type="entry name" value="Erythroid Transcription Factor GATA-1, subunit A"/>
    <property type="match status" value="1"/>
</dbReference>
<evidence type="ECO:0000313" key="11">
    <source>
        <dbReference type="EMBL" id="ORX59795.1"/>
    </source>
</evidence>
<dbReference type="PRINTS" id="PR00619">
    <property type="entry name" value="GATAZNFINGER"/>
</dbReference>
<dbReference type="GO" id="GO:0045944">
    <property type="term" value="P:positive regulation of transcription by RNA polymerase II"/>
    <property type="evidence" value="ECO:0007669"/>
    <property type="project" value="TreeGrafter"/>
</dbReference>
<evidence type="ECO:0000256" key="8">
    <source>
        <dbReference type="PROSITE-ProRule" id="PRU00094"/>
    </source>
</evidence>
<comment type="caution">
    <text evidence="11">The sequence shown here is derived from an EMBL/GenBank/DDBJ whole genome shotgun (WGS) entry which is preliminary data.</text>
</comment>
<dbReference type="PANTHER" id="PTHR10071">
    <property type="entry name" value="TRANSCRIPTION FACTOR GATA FAMILY MEMBER"/>
    <property type="match status" value="1"/>
</dbReference>
<comment type="subcellular location">
    <subcellularLocation>
        <location evidence="1">Nucleus</location>
    </subcellularLocation>
</comment>
<dbReference type="GO" id="GO:0000981">
    <property type="term" value="F:DNA-binding transcription factor activity, RNA polymerase II-specific"/>
    <property type="evidence" value="ECO:0007669"/>
    <property type="project" value="TreeGrafter"/>
</dbReference>
<dbReference type="EMBL" id="MCGT01000005">
    <property type="protein sequence ID" value="ORX59795.1"/>
    <property type="molecule type" value="Genomic_DNA"/>
</dbReference>
<keyword evidence="6" id="KW-0804">Transcription</keyword>
<keyword evidence="4" id="KW-0862">Zinc</keyword>
<organism evidence="11 12">
    <name type="scientific">Hesseltinella vesiculosa</name>
    <dbReference type="NCBI Taxonomy" id="101127"/>
    <lineage>
        <taxon>Eukaryota</taxon>
        <taxon>Fungi</taxon>
        <taxon>Fungi incertae sedis</taxon>
        <taxon>Mucoromycota</taxon>
        <taxon>Mucoromycotina</taxon>
        <taxon>Mucoromycetes</taxon>
        <taxon>Mucorales</taxon>
        <taxon>Cunninghamellaceae</taxon>
        <taxon>Hesseltinella</taxon>
    </lineage>
</organism>
<sequence>MKRAAEALLSDALFPDQNSRSSHDPSDPLATKIWRLYTHAKDALPNGTRIENLTWRMMAMTLAKNKHPPHQDPSAMDLDHPASAPFPSALPSLPVTSLQPRQTLTSMDNQDDETVLNPSTPFTPQAQLSMDDLVTMLYSAGVPSSPLHPDLAYLSPPFPLSPQSTSDDQQSTSYRAHLDALDLEDEKRIFSPSPPSSTPLTTLPLPPKRLTLVDHPSKKKAVVPILQQKLTLSSTDLANPTSCSNCSTTTTPLWRRDPQGDPLCNACGLFFKLHGVVRPLSLKTDIIKKRNRTPAKPAQPAK</sequence>
<accession>A0A1X2GRU3</accession>
<proteinExistence type="predicted"/>
<dbReference type="CDD" id="cd00202">
    <property type="entry name" value="ZnF_GATA"/>
    <property type="match status" value="1"/>
</dbReference>
<feature type="region of interest" description="Disordered" evidence="9">
    <location>
        <begin position="65"/>
        <end position="94"/>
    </location>
</feature>
<dbReference type="PANTHER" id="PTHR10071:SF281">
    <property type="entry name" value="BOX A-BINDING FACTOR-RELATED"/>
    <property type="match status" value="1"/>
</dbReference>
<dbReference type="GO" id="GO:0005634">
    <property type="term" value="C:nucleus"/>
    <property type="evidence" value="ECO:0007669"/>
    <property type="project" value="UniProtKB-SubCell"/>
</dbReference>
<evidence type="ECO:0000313" key="12">
    <source>
        <dbReference type="Proteomes" id="UP000242146"/>
    </source>
</evidence>
<dbReference type="InterPro" id="IPR000679">
    <property type="entry name" value="Znf_GATA"/>
</dbReference>